<keyword evidence="4" id="KW-0418">Kinase</keyword>
<dbReference type="UniPathway" id="UPA00077">
    <property type="reaction ID" value="UER00155"/>
</dbReference>
<keyword evidence="11" id="KW-1185">Reference proteome</keyword>
<evidence type="ECO:0000259" key="9">
    <source>
        <dbReference type="Pfam" id="PF04715"/>
    </source>
</evidence>
<dbReference type="GO" id="GO:0003848">
    <property type="term" value="F:2-amino-4-hydroxy-6-hydroxymethyldihydropteridine diphosphokinase activity"/>
    <property type="evidence" value="ECO:0007669"/>
    <property type="project" value="InterPro"/>
</dbReference>
<dbReference type="GO" id="GO:0005524">
    <property type="term" value="F:ATP binding"/>
    <property type="evidence" value="ECO:0007669"/>
    <property type="project" value="UniProtKB-KW"/>
</dbReference>
<feature type="domain" description="Anthranilate synthase component I N-terminal" evidence="9">
    <location>
        <begin position="181"/>
        <end position="302"/>
    </location>
</feature>
<dbReference type="PANTHER" id="PTHR11236:SF50">
    <property type="entry name" value="AMINODEOXYCHORISMATE SYNTHASE COMPONENT 1"/>
    <property type="match status" value="1"/>
</dbReference>
<dbReference type="NCBIfam" id="TIGR01498">
    <property type="entry name" value="folK"/>
    <property type="match status" value="1"/>
</dbReference>
<protein>
    <submittedName>
        <fullName evidence="10">Uncharacterized protein</fullName>
    </submittedName>
</protein>
<comment type="caution">
    <text evidence="10">The sequence shown here is derived from an EMBL/GenBank/DDBJ whole genome shotgun (WGS) entry which is preliminary data.</text>
</comment>
<feature type="domain" description="Chorismate-utilising enzyme C-terminal" evidence="7">
    <location>
        <begin position="348"/>
        <end position="601"/>
    </location>
</feature>
<dbReference type="GO" id="GO:0000162">
    <property type="term" value="P:L-tryptophan biosynthetic process"/>
    <property type="evidence" value="ECO:0007669"/>
    <property type="project" value="TreeGrafter"/>
</dbReference>
<dbReference type="PRINTS" id="PR00095">
    <property type="entry name" value="ANTSNTHASEI"/>
</dbReference>
<dbReference type="InterPro" id="IPR005801">
    <property type="entry name" value="ADC_synthase"/>
</dbReference>
<evidence type="ECO:0000256" key="4">
    <source>
        <dbReference type="ARBA" id="ARBA00022777"/>
    </source>
</evidence>
<keyword evidence="6" id="KW-0289">Folate biosynthesis</keyword>
<gene>
    <name evidence="10" type="ORF">WR25_12612</name>
</gene>
<dbReference type="InterPro" id="IPR019999">
    <property type="entry name" value="Anth_synth_I-like"/>
</dbReference>
<dbReference type="InterPro" id="IPR006805">
    <property type="entry name" value="Anth_synth_I_N"/>
</dbReference>
<evidence type="ECO:0000313" key="10">
    <source>
        <dbReference type="EMBL" id="PAV68063.1"/>
    </source>
</evidence>
<dbReference type="InterPro" id="IPR005802">
    <property type="entry name" value="ADC_synth_comp_1"/>
</dbReference>
<dbReference type="InterPro" id="IPR000550">
    <property type="entry name" value="Hppk"/>
</dbReference>
<dbReference type="InterPro" id="IPR035907">
    <property type="entry name" value="Hppk_sf"/>
</dbReference>
<evidence type="ECO:0000259" key="7">
    <source>
        <dbReference type="Pfam" id="PF00425"/>
    </source>
</evidence>
<evidence type="ECO:0000256" key="6">
    <source>
        <dbReference type="ARBA" id="ARBA00022909"/>
    </source>
</evidence>
<keyword evidence="3" id="KW-0547">Nucleotide-binding</keyword>
<evidence type="ECO:0000256" key="2">
    <source>
        <dbReference type="ARBA" id="ARBA00022679"/>
    </source>
</evidence>
<dbReference type="SUPFAM" id="SSF55083">
    <property type="entry name" value="6-hydroxymethyl-7,8-dihydropterin pyrophosphokinase, HPPK"/>
    <property type="match status" value="1"/>
</dbReference>
<dbReference type="PANTHER" id="PTHR11236">
    <property type="entry name" value="AMINOBENZOATE/ANTHRANILATE SYNTHASE"/>
    <property type="match status" value="1"/>
</dbReference>
<organism evidence="10 11">
    <name type="scientific">Diploscapter pachys</name>
    <dbReference type="NCBI Taxonomy" id="2018661"/>
    <lineage>
        <taxon>Eukaryota</taxon>
        <taxon>Metazoa</taxon>
        <taxon>Ecdysozoa</taxon>
        <taxon>Nematoda</taxon>
        <taxon>Chromadorea</taxon>
        <taxon>Rhabditida</taxon>
        <taxon>Rhabditina</taxon>
        <taxon>Rhabditomorpha</taxon>
        <taxon>Rhabditoidea</taxon>
        <taxon>Rhabditidae</taxon>
        <taxon>Diploscapter</taxon>
    </lineage>
</organism>
<keyword evidence="2" id="KW-0808">Transferase</keyword>
<evidence type="ECO:0000313" key="11">
    <source>
        <dbReference type="Proteomes" id="UP000218231"/>
    </source>
</evidence>
<dbReference type="GO" id="GO:0046820">
    <property type="term" value="F:4-amino-4-deoxychorismate synthase activity"/>
    <property type="evidence" value="ECO:0007669"/>
    <property type="project" value="TreeGrafter"/>
</dbReference>
<reference evidence="10 11" key="1">
    <citation type="journal article" date="2017" name="Curr. Biol.">
        <title>Genome architecture and evolution of a unichromosomal asexual nematode.</title>
        <authorList>
            <person name="Fradin H."/>
            <person name="Zegar C."/>
            <person name="Gutwein M."/>
            <person name="Lucas J."/>
            <person name="Kovtun M."/>
            <person name="Corcoran D."/>
            <person name="Baugh L.R."/>
            <person name="Kiontke K."/>
            <person name="Gunsalus K."/>
            <person name="Fitch D.H."/>
            <person name="Piano F."/>
        </authorList>
    </citation>
    <scope>NUCLEOTIDE SEQUENCE [LARGE SCALE GENOMIC DNA]</scope>
    <source>
        <strain evidence="10">PF1309</strain>
    </source>
</reference>
<dbReference type="Gene3D" id="3.30.70.560">
    <property type="entry name" value="7,8-Dihydro-6-hydroxymethylpterin-pyrophosphokinase HPPK"/>
    <property type="match status" value="1"/>
</dbReference>
<name>A0A2A2K2E8_9BILA</name>
<dbReference type="OrthoDB" id="8122846at2759"/>
<proteinExistence type="predicted"/>
<sequence length="796" mass="88723">MALSMLEEHIDPLRRSPIYESASIDPRQSPFYNLVVGGSTDLSLAELNAWIKDIELLHGRTSSTQRFIPLDIDILLFDDLAGLHEGIELPRAEILDRAFVLYPLQQLAPHLKHPGLGISFAELWRQLQPGPQLSSCKPGDFRYRVIPASSQRYSPINDPHVLNSLEPCMQPFHVHPLPYLADPTVFFAVIRNAPGAVLFDSGRPTSQRGRYDLMSAWPIRSFQPYEGESSAAFAERLRAALKSLGHRRPDEELPFTGGLMGYLSYDFGRAVIGLKPSERVQIPTALIGLYTWALVSDHQTRQSRLIFNPAVNNQERKSIISLFQSGTTRKTDEPFTLGAKFTPTVTYNAYENAISSIHDYIAAGDCYQVNFTQKFFTSYSGNPWRAYEILRNHCATPFGGYINLGQHDAIMSFSPERFIQSINGRVETRPIKGTMPRGRTSAEDQHYAEKLAASEKDRSENLMIVDLLRNDIGKNCRSGSVSVPELFSIESYPNVHHLVSTIQGELAEGRDPINLLFDAFPGGSITGAPKKRAMQIIDELEATERSIYCGSMFYLDTAGHMDSSITIRTLLANSGTISCWGGGGIVAESTAQGEYLESVTKIRNLLKCLESYFLPAAKDANRIPKRDIVFDHHTVINHQALAMADNYTFADLRARMNIDSPHLSSPVLQHHGVVVFEIEPEHMTDAIELQSLEACTGGQRDIVIDTGRIIFYETLEISCRLHSDCRLRAEQRRQPGLQLVSAQVPQAEPEIGAQSCLEAVMFENAVLHIPSHNGVPARKLLSLLPERTPYLAHVAS</sequence>
<evidence type="ECO:0000256" key="5">
    <source>
        <dbReference type="ARBA" id="ARBA00022840"/>
    </source>
</evidence>
<dbReference type="EMBL" id="LIAE01009829">
    <property type="protein sequence ID" value="PAV68063.1"/>
    <property type="molecule type" value="Genomic_DNA"/>
</dbReference>
<dbReference type="STRING" id="2018661.A0A2A2K2E8"/>
<dbReference type="AlphaFoldDB" id="A0A2A2K2E8"/>
<dbReference type="Pfam" id="PF01288">
    <property type="entry name" value="HPPK"/>
    <property type="match status" value="1"/>
</dbReference>
<dbReference type="NCBIfam" id="TIGR00553">
    <property type="entry name" value="pabB"/>
    <property type="match status" value="1"/>
</dbReference>
<keyword evidence="5" id="KW-0067">ATP-binding</keyword>
<evidence type="ECO:0000259" key="8">
    <source>
        <dbReference type="Pfam" id="PF01288"/>
    </source>
</evidence>
<dbReference type="Proteomes" id="UP000218231">
    <property type="component" value="Unassembled WGS sequence"/>
</dbReference>
<dbReference type="Gene3D" id="3.60.120.10">
    <property type="entry name" value="Anthranilate synthase"/>
    <property type="match status" value="1"/>
</dbReference>
<dbReference type="GO" id="GO:0016301">
    <property type="term" value="F:kinase activity"/>
    <property type="evidence" value="ECO:0007669"/>
    <property type="project" value="UniProtKB-KW"/>
</dbReference>
<dbReference type="InterPro" id="IPR015890">
    <property type="entry name" value="Chorismate_C"/>
</dbReference>
<comment type="pathway">
    <text evidence="1">Cofactor biosynthesis; tetrahydrofolate biosynthesis; 2-amino-4-hydroxy-6-hydroxymethyl-7,8-dihydropteridine diphosphate from 7,8-dihydroneopterin triphosphate: step 4/4.</text>
</comment>
<dbReference type="Pfam" id="PF00425">
    <property type="entry name" value="Chorismate_bind"/>
    <property type="match status" value="1"/>
</dbReference>
<dbReference type="GO" id="GO:0046656">
    <property type="term" value="P:folic acid biosynthetic process"/>
    <property type="evidence" value="ECO:0007669"/>
    <property type="project" value="UniProtKB-KW"/>
</dbReference>
<dbReference type="SUPFAM" id="SSF56322">
    <property type="entry name" value="ADC synthase"/>
    <property type="match status" value="1"/>
</dbReference>
<accession>A0A2A2K2E8</accession>
<dbReference type="Pfam" id="PF04715">
    <property type="entry name" value="Anth_synt_I_N"/>
    <property type="match status" value="1"/>
</dbReference>
<evidence type="ECO:0000256" key="3">
    <source>
        <dbReference type="ARBA" id="ARBA00022741"/>
    </source>
</evidence>
<evidence type="ECO:0000256" key="1">
    <source>
        <dbReference type="ARBA" id="ARBA00005051"/>
    </source>
</evidence>
<dbReference type="GO" id="GO:0046654">
    <property type="term" value="P:tetrahydrofolate biosynthetic process"/>
    <property type="evidence" value="ECO:0007669"/>
    <property type="project" value="UniProtKB-UniPathway"/>
</dbReference>
<feature type="domain" description="7,8-dihydro-6-hydroxymethylpterin-pyrophosphokinase" evidence="8">
    <location>
        <begin position="2"/>
        <end position="109"/>
    </location>
</feature>
<dbReference type="CDD" id="cd00483">
    <property type="entry name" value="HPPK"/>
    <property type="match status" value="1"/>
</dbReference>